<dbReference type="AlphaFoldDB" id="A0A7S0IPC0"/>
<dbReference type="PANTHER" id="PTHR43173:SF34">
    <property type="entry name" value="ABC1 ATYPICAL KINASE-LIKE DOMAIN-CONTAINING PROTEIN"/>
    <property type="match status" value="1"/>
</dbReference>
<accession>A0A7S0IPC0</accession>
<organism evidence="2">
    <name type="scientific">Calcidiscus leptoporus</name>
    <dbReference type="NCBI Taxonomy" id="127549"/>
    <lineage>
        <taxon>Eukaryota</taxon>
        <taxon>Haptista</taxon>
        <taxon>Haptophyta</taxon>
        <taxon>Prymnesiophyceae</taxon>
        <taxon>Coccolithales</taxon>
        <taxon>Calcidiscaceae</taxon>
        <taxon>Calcidiscus</taxon>
    </lineage>
</organism>
<protein>
    <recommendedName>
        <fullName evidence="1">ABC1 atypical kinase-like domain-containing protein</fullName>
    </recommendedName>
</protein>
<dbReference type="InterPro" id="IPR011009">
    <property type="entry name" value="Kinase-like_dom_sf"/>
</dbReference>
<reference evidence="2" key="1">
    <citation type="submission" date="2021-01" db="EMBL/GenBank/DDBJ databases">
        <authorList>
            <person name="Corre E."/>
            <person name="Pelletier E."/>
            <person name="Niang G."/>
            <person name="Scheremetjew M."/>
            <person name="Finn R."/>
            <person name="Kale V."/>
            <person name="Holt S."/>
            <person name="Cochrane G."/>
            <person name="Meng A."/>
            <person name="Brown T."/>
            <person name="Cohen L."/>
        </authorList>
    </citation>
    <scope>NUCLEOTIDE SEQUENCE</scope>
    <source>
        <strain evidence="2">RCC1130</strain>
    </source>
</reference>
<dbReference type="EMBL" id="HBER01006252">
    <property type="protein sequence ID" value="CAD8527895.1"/>
    <property type="molecule type" value="Transcribed_RNA"/>
</dbReference>
<dbReference type="CDD" id="cd05121">
    <property type="entry name" value="ABC1_ADCK3-like"/>
    <property type="match status" value="1"/>
</dbReference>
<name>A0A7S0IPC0_9EUKA</name>
<dbReference type="InterPro" id="IPR004147">
    <property type="entry name" value="ABC1_dom"/>
</dbReference>
<dbReference type="Pfam" id="PF03109">
    <property type="entry name" value="ABC1"/>
    <property type="match status" value="1"/>
</dbReference>
<evidence type="ECO:0000259" key="1">
    <source>
        <dbReference type="Pfam" id="PF03109"/>
    </source>
</evidence>
<proteinExistence type="predicted"/>
<sequence>MLRATAATRRSTQASWLARSQRPPAVALSAHMLRRAAGVAAAGGAAAAAYGYAWAKREMGDDALQRILKFDKVALPAILEYKWEEAKCEKLPKVLPALFPPVSDEEERARFEALHRKWAKPIFDIYMELGGFYYKSGQKVASNMSGIAPKLWQEAFQPFLNDIPPREFGEVVKVIEGELGRPITDVFATFDEKPIGCASIGQAHRATLRTTGERVVVKVQNPDAERTFRGDVFALRVLIDAFMPQLSVAFDEIQRQFATEFDYRGECKNAMEVRANLQRAGFGNVIVPRVHESLCSKKLMVMEEIFPSIPLHTALDEQAEKMARQRGISKEAFIASEKARIESETNALAKQGKLVRQLTSNTYDKYIAAQRAKRGLLRAWKRAYNWTLGLLLPRYKLDDEEVLLP</sequence>
<feature type="domain" description="ABC1 atypical kinase-like" evidence="1">
    <location>
        <begin position="161"/>
        <end position="324"/>
    </location>
</feature>
<evidence type="ECO:0000313" key="2">
    <source>
        <dbReference type="EMBL" id="CAD8527895.1"/>
    </source>
</evidence>
<dbReference type="InterPro" id="IPR051130">
    <property type="entry name" value="Mito_struct-func_regulator"/>
</dbReference>
<gene>
    <name evidence="2" type="ORF">CLEP1334_LOCUS3116</name>
</gene>
<dbReference type="PANTHER" id="PTHR43173">
    <property type="entry name" value="ABC1 FAMILY PROTEIN"/>
    <property type="match status" value="1"/>
</dbReference>
<dbReference type="SUPFAM" id="SSF56112">
    <property type="entry name" value="Protein kinase-like (PK-like)"/>
    <property type="match status" value="1"/>
</dbReference>